<dbReference type="RefSeq" id="WP_094920925.1">
    <property type="nucleotide sequence ID" value="NZ_NPIA01000001.1"/>
</dbReference>
<feature type="compositionally biased region" description="Basic and acidic residues" evidence="1">
    <location>
        <begin position="64"/>
        <end position="76"/>
    </location>
</feature>
<dbReference type="AlphaFoldDB" id="A0A263BXH8"/>
<organism evidence="2 3">
    <name type="scientific">Lottiidibacillus patelloidae</name>
    <dbReference type="NCBI Taxonomy" id="2670334"/>
    <lineage>
        <taxon>Bacteria</taxon>
        <taxon>Bacillati</taxon>
        <taxon>Bacillota</taxon>
        <taxon>Bacilli</taxon>
        <taxon>Bacillales</taxon>
        <taxon>Bacillaceae</taxon>
        <taxon>Lottiidibacillus</taxon>
    </lineage>
</organism>
<feature type="compositionally biased region" description="Basic and acidic residues" evidence="1">
    <location>
        <begin position="26"/>
        <end position="41"/>
    </location>
</feature>
<sequence length="76" mass="8900">MSERKKKVLQVDELIVKANKVIILDQDQKKDKKDEPKRRDPWGWSWNDDQVESSSSSSSSSEILDSKDDKPRDPWL</sequence>
<feature type="region of interest" description="Disordered" evidence="1">
    <location>
        <begin position="25"/>
        <end position="76"/>
    </location>
</feature>
<evidence type="ECO:0000313" key="2">
    <source>
        <dbReference type="EMBL" id="OZM58288.1"/>
    </source>
</evidence>
<name>A0A263BXH8_9BACI</name>
<accession>A0A263BXH8</accession>
<keyword evidence="3" id="KW-1185">Reference proteome</keyword>
<reference evidence="3" key="1">
    <citation type="submission" date="2017-08" db="EMBL/GenBank/DDBJ databases">
        <authorList>
            <person name="Huang Z."/>
        </authorList>
    </citation>
    <scope>NUCLEOTIDE SEQUENCE [LARGE SCALE GENOMIC DNA]</scope>
    <source>
        <strain evidence="3">SA5d-4</strain>
    </source>
</reference>
<dbReference type="EMBL" id="NPIA01000001">
    <property type="protein sequence ID" value="OZM58288.1"/>
    <property type="molecule type" value="Genomic_DNA"/>
</dbReference>
<evidence type="ECO:0000313" key="3">
    <source>
        <dbReference type="Proteomes" id="UP000217083"/>
    </source>
</evidence>
<dbReference type="Proteomes" id="UP000217083">
    <property type="component" value="Unassembled WGS sequence"/>
</dbReference>
<protein>
    <submittedName>
        <fullName evidence="2">Uncharacterized protein</fullName>
    </submittedName>
</protein>
<reference evidence="2 3" key="2">
    <citation type="submission" date="2017-09" db="EMBL/GenBank/DDBJ databases">
        <title>Bacillus patelloidae sp. nov., isolated from the intestinal tract of a marine limpet.</title>
        <authorList>
            <person name="Liu R."/>
            <person name="Dong C."/>
            <person name="Shao Z."/>
        </authorList>
    </citation>
    <scope>NUCLEOTIDE SEQUENCE [LARGE SCALE GENOMIC DNA]</scope>
    <source>
        <strain evidence="2 3">SA5d-4</strain>
    </source>
</reference>
<evidence type="ECO:0000256" key="1">
    <source>
        <dbReference type="SAM" id="MobiDB-lite"/>
    </source>
</evidence>
<comment type="caution">
    <text evidence="2">The sequence shown here is derived from an EMBL/GenBank/DDBJ whole genome shotgun (WGS) entry which is preliminary data.</text>
</comment>
<proteinExistence type="predicted"/>
<gene>
    <name evidence="2" type="ORF">CIB95_01580</name>
</gene>